<feature type="domain" description="PNPLA" evidence="5">
    <location>
        <begin position="8"/>
        <end position="202"/>
    </location>
</feature>
<dbReference type="Pfam" id="PF01734">
    <property type="entry name" value="Patatin"/>
    <property type="match status" value="1"/>
</dbReference>
<dbReference type="OrthoDB" id="9807112at2"/>
<organism evidence="6 7">
    <name type="scientific">Motiliproteus coralliicola</name>
    <dbReference type="NCBI Taxonomy" id="2283196"/>
    <lineage>
        <taxon>Bacteria</taxon>
        <taxon>Pseudomonadati</taxon>
        <taxon>Pseudomonadota</taxon>
        <taxon>Gammaproteobacteria</taxon>
        <taxon>Oceanospirillales</taxon>
        <taxon>Oceanospirillaceae</taxon>
        <taxon>Motiliproteus</taxon>
    </lineage>
</organism>
<dbReference type="AlphaFoldDB" id="A0A369WCP8"/>
<feature type="short sequence motif" description="GXSXG" evidence="4">
    <location>
        <begin position="40"/>
        <end position="44"/>
    </location>
</feature>
<protein>
    <submittedName>
        <fullName evidence="6">Patatin-like phospholipase family protein</fullName>
    </submittedName>
</protein>
<dbReference type="InterPro" id="IPR016035">
    <property type="entry name" value="Acyl_Trfase/lysoPLipase"/>
</dbReference>
<feature type="short sequence motif" description="DGA/G" evidence="4">
    <location>
        <begin position="189"/>
        <end position="191"/>
    </location>
</feature>
<evidence type="ECO:0000256" key="2">
    <source>
        <dbReference type="ARBA" id="ARBA00022963"/>
    </source>
</evidence>
<dbReference type="InterPro" id="IPR050301">
    <property type="entry name" value="NTE"/>
</dbReference>
<dbReference type="InterPro" id="IPR002641">
    <property type="entry name" value="PNPLA_dom"/>
</dbReference>
<evidence type="ECO:0000313" key="6">
    <source>
        <dbReference type="EMBL" id="RDE19083.1"/>
    </source>
</evidence>
<reference evidence="6 7" key="1">
    <citation type="submission" date="2018-07" db="EMBL/GenBank/DDBJ databases">
        <title>Motiliproteus coralliicola sp. nov., a bacterium isolated from Coral.</title>
        <authorList>
            <person name="Wang G."/>
        </authorList>
    </citation>
    <scope>NUCLEOTIDE SEQUENCE [LARGE SCALE GENOMIC DNA]</scope>
    <source>
        <strain evidence="6 7">C34</strain>
    </source>
</reference>
<dbReference type="PROSITE" id="PS51635">
    <property type="entry name" value="PNPLA"/>
    <property type="match status" value="1"/>
</dbReference>
<dbReference type="EMBL" id="QQOH01000004">
    <property type="protein sequence ID" value="RDE19083.1"/>
    <property type="molecule type" value="Genomic_DNA"/>
</dbReference>
<dbReference type="Gene3D" id="3.40.1090.10">
    <property type="entry name" value="Cytosolic phospholipase A2 catalytic domain"/>
    <property type="match status" value="2"/>
</dbReference>
<keyword evidence="3 4" id="KW-0443">Lipid metabolism</keyword>
<keyword evidence="7" id="KW-1185">Reference proteome</keyword>
<dbReference type="Proteomes" id="UP000253769">
    <property type="component" value="Unassembled WGS sequence"/>
</dbReference>
<evidence type="ECO:0000259" key="5">
    <source>
        <dbReference type="PROSITE" id="PS51635"/>
    </source>
</evidence>
<dbReference type="RefSeq" id="WP_114696706.1">
    <property type="nucleotide sequence ID" value="NZ_QQOH01000004.1"/>
</dbReference>
<name>A0A369WCP8_9GAMM</name>
<keyword evidence="2 4" id="KW-0442">Lipid degradation</keyword>
<feature type="short sequence motif" description="GXGXXG" evidence="4">
    <location>
        <begin position="12"/>
        <end position="17"/>
    </location>
</feature>
<gene>
    <name evidence="6" type="ORF">DV711_15950</name>
</gene>
<dbReference type="GO" id="GO:0016042">
    <property type="term" value="P:lipid catabolic process"/>
    <property type="evidence" value="ECO:0007669"/>
    <property type="project" value="UniProtKB-UniRule"/>
</dbReference>
<feature type="active site" description="Nucleophile" evidence="4">
    <location>
        <position position="42"/>
    </location>
</feature>
<dbReference type="SUPFAM" id="SSF52151">
    <property type="entry name" value="FabD/lysophospholipase-like"/>
    <property type="match status" value="1"/>
</dbReference>
<evidence type="ECO:0000256" key="4">
    <source>
        <dbReference type="PROSITE-ProRule" id="PRU01161"/>
    </source>
</evidence>
<sequence length="336" mass="37577">MAACGLNLALQGGGAHGAFTWGVLDRLLQQPDLELEAISGTSAGAMNAVMLAQGWLEGGPQGARDCLQRFWHAVAAQSPARWLPDTEGMEPSLNLALNQWLLRLSSQLSPYDLNPLDINPLESLLREEVAFERLRRECPFKLYLAATRVSNGKLRLFREAELDVKQVLASACLPTIHRAIEIDGDYYWDGGFAGNPALYPLIYESRSRDILLVLLTPAERPDLPTDIDSIGARVAEFGFNSAFLREMRAIAQARQQSRSRFWMLGALERRLRRLRFHLIEPDATMAKLSRASRYDTRLAFLLRLKQLGQQQAQQWLEQGGACSQRDSGVDLVARFG</sequence>
<dbReference type="PANTHER" id="PTHR14226">
    <property type="entry name" value="NEUROPATHY TARGET ESTERASE/SWISS CHEESE D.MELANOGASTER"/>
    <property type="match status" value="1"/>
</dbReference>
<evidence type="ECO:0000313" key="7">
    <source>
        <dbReference type="Proteomes" id="UP000253769"/>
    </source>
</evidence>
<evidence type="ECO:0000256" key="1">
    <source>
        <dbReference type="ARBA" id="ARBA00022801"/>
    </source>
</evidence>
<evidence type="ECO:0000256" key="3">
    <source>
        <dbReference type="ARBA" id="ARBA00023098"/>
    </source>
</evidence>
<comment type="caution">
    <text evidence="6">The sequence shown here is derived from an EMBL/GenBank/DDBJ whole genome shotgun (WGS) entry which is preliminary data.</text>
</comment>
<feature type="active site" description="Proton acceptor" evidence="4">
    <location>
        <position position="189"/>
    </location>
</feature>
<proteinExistence type="predicted"/>
<dbReference type="GO" id="GO:0016787">
    <property type="term" value="F:hydrolase activity"/>
    <property type="evidence" value="ECO:0007669"/>
    <property type="project" value="UniProtKB-UniRule"/>
</dbReference>
<accession>A0A369WCP8</accession>
<dbReference type="PANTHER" id="PTHR14226:SF78">
    <property type="entry name" value="SLR0060 PROTEIN"/>
    <property type="match status" value="1"/>
</dbReference>
<keyword evidence="1 4" id="KW-0378">Hydrolase</keyword>